<sequence>MLAYILSVTAGLASLFLYFAAFFLPRLHRKDDFFWSGLGLFYSLSLWVYADKLTGGFLLGQLCILTLILSFGWQNFRLRNNFLNSEQKINFTEFSFVERIQKLLKRQSLSSSKLSSPKNKKPNFSYRKEELKLKKKNIEKDKDINIFQEVRNNDCLDGEKLSNIKNEKFSFKSFLPLNQLKSLLYFNSSKNNIDKELLDPQNISPELREEVDSFEDEMIENQNTIIGYDKSSIDKPKENSSE</sequence>
<organism evidence="3">
    <name type="scientific">Atelocyanobacterium thalassa (isolate ALOHA)</name>
    <dbReference type="NCBI Taxonomy" id="1453429"/>
    <lineage>
        <taxon>Bacteria</taxon>
        <taxon>Bacillati</taxon>
        <taxon>Cyanobacteriota</taxon>
        <taxon>Cyanophyceae</taxon>
        <taxon>Oscillatoriophycideae</taxon>
        <taxon>Chroococcales</taxon>
        <taxon>Aphanothecaceae</taxon>
        <taxon>Candidatus Atelocyanobacterium</taxon>
        <taxon>Candidatus Atelocyanobacterium thalassae</taxon>
    </lineage>
</organism>
<keyword evidence="3" id="KW-1185">Reference proteome</keyword>
<feature type="transmembrane region" description="Helical" evidence="1">
    <location>
        <begin position="56"/>
        <end position="73"/>
    </location>
</feature>
<keyword evidence="1" id="KW-0472">Membrane</keyword>
<dbReference type="InterPro" id="IPR010004">
    <property type="entry name" value="Uncharacterised_Ycf66"/>
</dbReference>
<proteinExistence type="predicted"/>
<feature type="transmembrane region" description="Helical" evidence="1">
    <location>
        <begin position="33"/>
        <end position="50"/>
    </location>
</feature>
<reference evidence="2 3" key="1">
    <citation type="journal article" date="2010" name="Nature">
        <title>Metabolic streamlining in an open-ocean nitrogen-fixing cyanobacterium.</title>
        <authorList>
            <person name="Tripp H.J."/>
            <person name="Bench S.R."/>
            <person name="Turk K.A."/>
            <person name="Foster R.A."/>
            <person name="Desany B.A."/>
            <person name="Niazi F."/>
            <person name="Affourtit J.P."/>
            <person name="Zehr J.P."/>
        </authorList>
    </citation>
    <scope>NUCLEOTIDE SEQUENCE [LARGE SCALE GENOMIC DNA]</scope>
    <source>
        <strain evidence="3">ALOHA</strain>
    </source>
</reference>
<dbReference type="Pfam" id="PF07444">
    <property type="entry name" value="Ycf66_N"/>
    <property type="match status" value="1"/>
</dbReference>
<evidence type="ECO:0000313" key="3">
    <source>
        <dbReference type="Proteomes" id="UP000001405"/>
    </source>
</evidence>
<accession>D3EQS3</accession>
<dbReference type="RefSeq" id="WP_012954510.1">
    <property type="nucleotide sequence ID" value="NC_013771.1"/>
</dbReference>
<feature type="transmembrane region" description="Helical" evidence="1">
    <location>
        <begin position="6"/>
        <end position="24"/>
    </location>
</feature>
<gene>
    <name evidence="2" type="ordered locus">UCYN_11540</name>
</gene>
<dbReference type="KEGG" id="cyu:UCYN_11540"/>
<keyword evidence="1" id="KW-0812">Transmembrane</keyword>
<name>D3EQS3_ATETH</name>
<protein>
    <submittedName>
        <fullName evidence="2">Ycf66 protein N-terminus</fullName>
    </submittedName>
</protein>
<dbReference type="AlphaFoldDB" id="D3EQS3"/>
<dbReference type="OrthoDB" id="532877at2"/>
<keyword evidence="1" id="KW-1133">Transmembrane helix</keyword>
<dbReference type="HOGENOM" id="CLU_1145544_0_0_3"/>
<dbReference type="EMBL" id="CP001842">
    <property type="protein sequence ID" value="ADB95823.1"/>
    <property type="molecule type" value="Genomic_DNA"/>
</dbReference>
<dbReference type="Proteomes" id="UP000001405">
    <property type="component" value="Chromosome"/>
</dbReference>
<evidence type="ECO:0000313" key="2">
    <source>
        <dbReference type="EMBL" id="ADB95823.1"/>
    </source>
</evidence>
<evidence type="ECO:0000256" key="1">
    <source>
        <dbReference type="SAM" id="Phobius"/>
    </source>
</evidence>
<dbReference type="STRING" id="1453429.UCYN_11540"/>